<protein>
    <recommendedName>
        <fullName evidence="3">Mab-21-like nucleotidyltransferase domain-containing protein</fullName>
    </recommendedName>
</protein>
<proteinExistence type="predicted"/>
<sequence length="527" mass="61250">MENIDELLDKYVHNAEGNANFGLQRVIELIYKGQGKYINAFSEIIVPDKPTWPYIDPDEGGFVERKRTMDDQPEVFHNASKDATISPHSDLKKKSLKRESEISSLRMFIDENLPIIDNCNTEFGKTVQSDLRQILQTSLEEPKSKYQFFKNSYVIDAGSMTENTRILNPDELDFLVALPIMCDKEYCSLYFGDGKLSIWVQDKLHKEMQEWFNKFPADECCDPGIEMDFQHPFYFLRSSLEMALKKNLSLGIELLDTKRHRASKPLYRSTGRPSTFHFEYKVKDFEALLLSVDVSFCVPLQPSRLDTLDVWSSDDAPRLKLIHARCVAHDTTVCAVINMTGSIGMADRFHFEADVRRFAEHDHARQCFMLAKYVAKLFLPQKLEDDCLICSHSIIPSYTLKTFLFYMMDYYKDPAKWEVAAFEDRLIEVFEILIHSDFVLRDNVCYLWKTVWVDANKNMHTSDIHFPDMTQAIDALKNDAFNEKLSEYWDYMKSSSCSLTGLMENLISLLKYLRDSGTDYTVLYQRT</sequence>
<comment type="caution">
    <text evidence="1">The sequence shown here is derived from an EMBL/GenBank/DDBJ whole genome shotgun (WGS) entry which is preliminary data.</text>
</comment>
<evidence type="ECO:0008006" key="3">
    <source>
        <dbReference type="Google" id="ProtNLM"/>
    </source>
</evidence>
<name>A0AA88XSX5_PINIB</name>
<accession>A0AA88XSX5</accession>
<dbReference type="AlphaFoldDB" id="A0AA88XSX5"/>
<evidence type="ECO:0000313" key="1">
    <source>
        <dbReference type="EMBL" id="KAK3088067.1"/>
    </source>
</evidence>
<organism evidence="1 2">
    <name type="scientific">Pinctada imbricata</name>
    <name type="common">Atlantic pearl-oyster</name>
    <name type="synonym">Pinctada martensii</name>
    <dbReference type="NCBI Taxonomy" id="66713"/>
    <lineage>
        <taxon>Eukaryota</taxon>
        <taxon>Metazoa</taxon>
        <taxon>Spiralia</taxon>
        <taxon>Lophotrochozoa</taxon>
        <taxon>Mollusca</taxon>
        <taxon>Bivalvia</taxon>
        <taxon>Autobranchia</taxon>
        <taxon>Pteriomorphia</taxon>
        <taxon>Pterioida</taxon>
        <taxon>Pterioidea</taxon>
        <taxon>Pteriidae</taxon>
        <taxon>Pinctada</taxon>
    </lineage>
</organism>
<reference evidence="1" key="1">
    <citation type="submission" date="2019-08" db="EMBL/GenBank/DDBJ databases">
        <title>The improved chromosome-level genome for the pearl oyster Pinctada fucata martensii using PacBio sequencing and Hi-C.</title>
        <authorList>
            <person name="Zheng Z."/>
        </authorList>
    </citation>
    <scope>NUCLEOTIDE SEQUENCE</scope>
    <source>
        <strain evidence="1">ZZ-2019</strain>
        <tissue evidence="1">Adductor muscle</tissue>
    </source>
</reference>
<dbReference type="Proteomes" id="UP001186944">
    <property type="component" value="Unassembled WGS sequence"/>
</dbReference>
<dbReference type="Gene3D" id="1.10.1410.40">
    <property type="match status" value="1"/>
</dbReference>
<dbReference type="Gene3D" id="3.30.460.90">
    <property type="match status" value="1"/>
</dbReference>
<dbReference type="EMBL" id="VSWD01000011">
    <property type="protein sequence ID" value="KAK3088067.1"/>
    <property type="molecule type" value="Genomic_DNA"/>
</dbReference>
<evidence type="ECO:0000313" key="2">
    <source>
        <dbReference type="Proteomes" id="UP001186944"/>
    </source>
</evidence>
<keyword evidence="2" id="KW-1185">Reference proteome</keyword>
<gene>
    <name evidence="1" type="ORF">FSP39_014232</name>
</gene>